<comment type="caution">
    <text evidence="2">The sequence shown here is derived from an EMBL/GenBank/DDBJ whole genome shotgun (WGS) entry which is preliminary data.</text>
</comment>
<organism evidence="2 3">
    <name type="scientific">Aphanomyces astaci</name>
    <name type="common">Crayfish plague agent</name>
    <dbReference type="NCBI Taxonomy" id="112090"/>
    <lineage>
        <taxon>Eukaryota</taxon>
        <taxon>Sar</taxon>
        <taxon>Stramenopiles</taxon>
        <taxon>Oomycota</taxon>
        <taxon>Saprolegniomycetes</taxon>
        <taxon>Saprolegniales</taxon>
        <taxon>Verrucalvaceae</taxon>
        <taxon>Aphanomyces</taxon>
    </lineage>
</organism>
<gene>
    <name evidence="2" type="ORF">DYB28_010144</name>
</gene>
<feature type="region of interest" description="Disordered" evidence="1">
    <location>
        <begin position="291"/>
        <end position="346"/>
    </location>
</feature>
<feature type="non-terminal residue" evidence="2">
    <location>
        <position position="735"/>
    </location>
</feature>
<proteinExistence type="predicted"/>
<sequence>MIAPKNAEPSARKGCLKCGDMSHRVARCPKTAPGEAETLLAAQVKRWKDGIKVLVNQPQRQKTERGVLLENIVRVDDVLLDSGSDVTVVTRGIMDALDAAGVKVGTVSHSVPHLAYPYGSDAKPVVMTHSVKFNCVTLDTTCEPLVLCGLKAWVDDASTATKLIVSRPVMELLVFSVEDLLVGARKKKEEWDVSSVPTNELSGMANVKRLMAEKLNPPELDPDDGMECATPEVYPKTSVEDEAERRRTKRGAVQAILTTKVAEAETCGLAPAEATRLHDLLAKHIDVFREDLGDDPPVKVEPLKQGTLLAERSVEPSKNPDGSPDVSPDNTEGTEELPIRSPRKKKTVQGREMVAFTWDYSSPDRYPRSQTTVTNCYRRKVLSTTRRALADLEGLLDRWCRWQLHPVFCTRQEVLNSGLVEDIVRGRTTDLDGQLAETRVAHKELEALVLERSGMVEKLRVERADQLDQTKALGDEISRIRSSEEMAVSAALSRMERQRQLDATMVFALRAELGLSCARAGDDKALEQSRYDSELVQTRAAFEAEKREMLLESERNDEKWRTEFLRFKNEVLDASLAIREQARLDGELRASLAQKDKTIPLLERADAEKQTAALEVCPRCEELKLEVLKLTTRVVSQIEEERRLNAVVDARDLQIRILEGEAHESNVNLNMLTDMNGELQSELLSREELRSERNVLEGTAAELVSAQAALAQERVRLDEAKRGFAAKVADERALF</sequence>
<evidence type="ECO:0008006" key="4">
    <source>
        <dbReference type="Google" id="ProtNLM"/>
    </source>
</evidence>
<evidence type="ECO:0000313" key="2">
    <source>
        <dbReference type="EMBL" id="RLO10095.1"/>
    </source>
</evidence>
<dbReference type="EMBL" id="QUTI01018635">
    <property type="protein sequence ID" value="RLO10095.1"/>
    <property type="molecule type" value="Genomic_DNA"/>
</dbReference>
<evidence type="ECO:0000256" key="1">
    <source>
        <dbReference type="SAM" id="MobiDB-lite"/>
    </source>
</evidence>
<protein>
    <recommendedName>
        <fullName evidence="4">Peptidase A2 domain-containing protein</fullName>
    </recommendedName>
</protein>
<evidence type="ECO:0000313" key="3">
    <source>
        <dbReference type="Proteomes" id="UP000275652"/>
    </source>
</evidence>
<accession>A0A9X8E5R6</accession>
<name>A0A9X8E5R6_APHAT</name>
<feature type="compositionally biased region" description="Basic and acidic residues" evidence="1">
    <location>
        <begin position="291"/>
        <end position="302"/>
    </location>
</feature>
<dbReference type="AlphaFoldDB" id="A0A9X8E5R6"/>
<dbReference type="Proteomes" id="UP000275652">
    <property type="component" value="Unassembled WGS sequence"/>
</dbReference>
<reference evidence="2 3" key="1">
    <citation type="journal article" date="2018" name="J. Invertebr. Pathol.">
        <title>New genotyping method for the causative agent of crayfish plague (Aphanomyces astaci) based on whole genome data.</title>
        <authorList>
            <person name="Minardi D."/>
            <person name="Studholme D.J."/>
            <person name="van der Giezen M."/>
            <person name="Pretto T."/>
            <person name="Oidtmann B."/>
        </authorList>
    </citation>
    <scope>NUCLEOTIDE SEQUENCE [LARGE SCALE GENOMIC DNA]</scope>
    <source>
        <strain evidence="2 3">KB13</strain>
    </source>
</reference>